<evidence type="ECO:0000256" key="3">
    <source>
        <dbReference type="ARBA" id="ARBA00008281"/>
    </source>
</evidence>
<dbReference type="KEGG" id="noy:EXE57_08845"/>
<dbReference type="Proteomes" id="UP000294894">
    <property type="component" value="Chromosome"/>
</dbReference>
<keyword evidence="12" id="KW-0966">Cell projection</keyword>
<dbReference type="OrthoDB" id="3537056at2"/>
<keyword evidence="5 10" id="KW-0145">Chemotaxis</keyword>
<evidence type="ECO:0000256" key="1">
    <source>
        <dbReference type="ARBA" id="ARBA00002254"/>
    </source>
</evidence>
<dbReference type="GO" id="GO:0006935">
    <property type="term" value="P:chemotaxis"/>
    <property type="evidence" value="ECO:0007669"/>
    <property type="project" value="UniProtKB-KW"/>
</dbReference>
<evidence type="ECO:0000256" key="9">
    <source>
        <dbReference type="ARBA" id="ARBA00023136"/>
    </source>
</evidence>
<evidence type="ECO:0000256" key="6">
    <source>
        <dbReference type="ARBA" id="ARBA00022692"/>
    </source>
</evidence>
<dbReference type="GO" id="GO:0005886">
    <property type="term" value="C:plasma membrane"/>
    <property type="evidence" value="ECO:0007669"/>
    <property type="project" value="UniProtKB-SubCell"/>
</dbReference>
<proteinExistence type="inferred from homology"/>
<dbReference type="EMBL" id="CP038267">
    <property type="protein sequence ID" value="QBR92381.1"/>
    <property type="molecule type" value="Genomic_DNA"/>
</dbReference>
<dbReference type="GO" id="GO:0071973">
    <property type="term" value="P:bacterial-type flagellum-dependent cell motility"/>
    <property type="evidence" value="ECO:0007669"/>
    <property type="project" value="InterPro"/>
</dbReference>
<reference evidence="12 13" key="1">
    <citation type="submission" date="2019-03" db="EMBL/GenBank/DDBJ databases">
        <title>Three New Species of Nocardioides, Nocardioides euryhalodurans sp. nov., Nocardioides seonyuensis sp. nov. and Nocardioides eburneoflavus sp. nov., Iolated from Soil.</title>
        <authorList>
            <person name="Roh S.G."/>
            <person name="Lee C."/>
            <person name="Kim M.-K."/>
            <person name="Kim S.B."/>
        </authorList>
    </citation>
    <scope>NUCLEOTIDE SEQUENCE [LARGE SCALE GENOMIC DNA]</scope>
    <source>
        <strain evidence="12 13">MMS17-SY117</strain>
    </source>
</reference>
<keyword evidence="12" id="KW-0282">Flagellum</keyword>
<keyword evidence="4 10" id="KW-1003">Cell membrane</keyword>
<dbReference type="RefSeq" id="WP_135076533.1">
    <property type="nucleotide sequence ID" value="NZ_CP038267.1"/>
</dbReference>
<comment type="similarity">
    <text evidence="3 10">Belongs to the FliL family.</text>
</comment>
<dbReference type="InterPro" id="IPR005503">
    <property type="entry name" value="FliL"/>
</dbReference>
<evidence type="ECO:0000256" key="2">
    <source>
        <dbReference type="ARBA" id="ARBA00004162"/>
    </source>
</evidence>
<sequence length="148" mass="16346">MSTTTAPAQVDPNQEPDEEGGRSRRTLVLGLVVVLVLGAAAGWWFLLRPTEPVEPLPGEVITLEPIQINLAEGHYLRVGLALQLTEEAHEVDGSKALDAAISLFSGVDMSELAQPVQRDEFKHKLQERLHDGYHGDVMEVYFTEFVTQ</sequence>
<protein>
    <recommendedName>
        <fullName evidence="10">Flagellar protein FliL</fullName>
    </recommendedName>
</protein>
<keyword evidence="6 10" id="KW-0812">Transmembrane</keyword>
<evidence type="ECO:0000256" key="8">
    <source>
        <dbReference type="ARBA" id="ARBA00022989"/>
    </source>
</evidence>
<evidence type="ECO:0000313" key="12">
    <source>
        <dbReference type="EMBL" id="QBR92381.1"/>
    </source>
</evidence>
<evidence type="ECO:0000256" key="10">
    <source>
        <dbReference type="RuleBase" id="RU364125"/>
    </source>
</evidence>
<keyword evidence="13" id="KW-1185">Reference proteome</keyword>
<organism evidence="12 13">
    <name type="scientific">Nocardioides euryhalodurans</name>
    <dbReference type="NCBI Taxonomy" id="2518370"/>
    <lineage>
        <taxon>Bacteria</taxon>
        <taxon>Bacillati</taxon>
        <taxon>Actinomycetota</taxon>
        <taxon>Actinomycetes</taxon>
        <taxon>Propionibacteriales</taxon>
        <taxon>Nocardioidaceae</taxon>
        <taxon>Nocardioides</taxon>
    </lineage>
</organism>
<dbReference type="GO" id="GO:0009425">
    <property type="term" value="C:bacterial-type flagellum basal body"/>
    <property type="evidence" value="ECO:0007669"/>
    <property type="project" value="InterPro"/>
</dbReference>
<dbReference type="AlphaFoldDB" id="A0A4P7GL20"/>
<evidence type="ECO:0000256" key="11">
    <source>
        <dbReference type="SAM" id="MobiDB-lite"/>
    </source>
</evidence>
<evidence type="ECO:0000256" key="7">
    <source>
        <dbReference type="ARBA" id="ARBA00022779"/>
    </source>
</evidence>
<evidence type="ECO:0000313" key="13">
    <source>
        <dbReference type="Proteomes" id="UP000294894"/>
    </source>
</evidence>
<keyword evidence="9 10" id="KW-0472">Membrane</keyword>
<name>A0A4P7GL20_9ACTN</name>
<comment type="function">
    <text evidence="1 10">Controls the rotational direction of flagella during chemotaxis.</text>
</comment>
<keyword evidence="7 10" id="KW-0283">Flagellar rotation</keyword>
<gene>
    <name evidence="12" type="ORF">EXE57_08845</name>
</gene>
<feature type="transmembrane region" description="Helical" evidence="10">
    <location>
        <begin position="27"/>
        <end position="46"/>
    </location>
</feature>
<dbReference type="Pfam" id="PF03748">
    <property type="entry name" value="FliL"/>
    <property type="match status" value="1"/>
</dbReference>
<keyword evidence="12" id="KW-0969">Cilium</keyword>
<keyword evidence="8 10" id="KW-1133">Transmembrane helix</keyword>
<accession>A0A4P7GL20</accession>
<comment type="subcellular location">
    <subcellularLocation>
        <location evidence="2">Cell membrane</location>
        <topology evidence="2">Single-pass membrane protein</topology>
    </subcellularLocation>
</comment>
<evidence type="ECO:0000256" key="4">
    <source>
        <dbReference type="ARBA" id="ARBA00022475"/>
    </source>
</evidence>
<feature type="region of interest" description="Disordered" evidence="11">
    <location>
        <begin position="1"/>
        <end position="22"/>
    </location>
</feature>
<evidence type="ECO:0000256" key="5">
    <source>
        <dbReference type="ARBA" id="ARBA00022500"/>
    </source>
</evidence>